<dbReference type="Gene3D" id="3.30.160.60">
    <property type="entry name" value="Classic Zinc Finger"/>
    <property type="match status" value="1"/>
</dbReference>
<evidence type="ECO:0000256" key="4">
    <source>
        <dbReference type="PROSITE-ProRule" id="PRU00024"/>
    </source>
</evidence>
<keyword evidence="3" id="KW-0862">Zinc</keyword>
<dbReference type="InterPro" id="IPR001841">
    <property type="entry name" value="Znf_RING"/>
</dbReference>
<keyword evidence="2 4" id="KW-0863">Zinc-finger</keyword>
<dbReference type="SMART" id="SM00184">
    <property type="entry name" value="RING"/>
    <property type="match status" value="1"/>
</dbReference>
<dbReference type="AlphaFoldDB" id="A0A2T7PG97"/>
<proteinExistence type="predicted"/>
<accession>A0A2T7PG97</accession>
<dbReference type="Gene3D" id="3.30.40.10">
    <property type="entry name" value="Zinc/RING finger domain, C3HC4 (zinc finger)"/>
    <property type="match status" value="1"/>
</dbReference>
<comment type="caution">
    <text evidence="7">The sequence shown here is derived from an EMBL/GenBank/DDBJ whole genome shotgun (WGS) entry which is preliminary data.</text>
</comment>
<dbReference type="SUPFAM" id="SSF57850">
    <property type="entry name" value="RING/U-box"/>
    <property type="match status" value="1"/>
</dbReference>
<sequence length="280" mass="30485">MSRNSSLTADEAGISLTCPVCLDMLTSPRFLPCHHTLCTDCISDLMERAGPAPHFLCPLCQSRVAIPDEGVHSFQVNFYLAPLLSGKVQISTAGSCQQCLRVGEGGMTGVAGARKSAAMSVGTAVATCVECRLAMCRECVQAHQEQPLYARHQFRSLTNCDTSRAGISCEGHASQEQLAFYCKTCDALVCRPCKAFEHPNHRLVGVAVEAEAQRSEVRRQLMSLSTLRGALVSLQDEGTVRADTLQTSCRDILHTLDTTEKRRALNHCPHACHGIQLKRK</sequence>
<evidence type="ECO:0000259" key="5">
    <source>
        <dbReference type="PROSITE" id="PS50089"/>
    </source>
</evidence>
<dbReference type="InterPro" id="IPR017907">
    <property type="entry name" value="Znf_RING_CS"/>
</dbReference>
<evidence type="ECO:0000256" key="2">
    <source>
        <dbReference type="ARBA" id="ARBA00022771"/>
    </source>
</evidence>
<gene>
    <name evidence="7" type="ORF">C0Q70_07873</name>
</gene>
<dbReference type="InterPro" id="IPR000315">
    <property type="entry name" value="Znf_B-box"/>
</dbReference>
<dbReference type="OrthoDB" id="264520at2759"/>
<dbReference type="InterPro" id="IPR013083">
    <property type="entry name" value="Znf_RING/FYVE/PHD"/>
</dbReference>
<evidence type="ECO:0000313" key="7">
    <source>
        <dbReference type="EMBL" id="PVD32439.1"/>
    </source>
</evidence>
<dbReference type="SUPFAM" id="SSF57845">
    <property type="entry name" value="B-box zinc-binding domain"/>
    <property type="match status" value="1"/>
</dbReference>
<dbReference type="GO" id="GO:0008270">
    <property type="term" value="F:zinc ion binding"/>
    <property type="evidence" value="ECO:0007669"/>
    <property type="project" value="UniProtKB-KW"/>
</dbReference>
<keyword evidence="1" id="KW-0479">Metal-binding</keyword>
<dbReference type="Pfam" id="PF15227">
    <property type="entry name" value="zf-C3HC4_4"/>
    <property type="match status" value="1"/>
</dbReference>
<dbReference type="PROSITE" id="PS50089">
    <property type="entry name" value="ZF_RING_2"/>
    <property type="match status" value="1"/>
</dbReference>
<feature type="domain" description="B box-type" evidence="6">
    <location>
        <begin position="164"/>
        <end position="206"/>
    </location>
</feature>
<dbReference type="PANTHER" id="PTHR25462">
    <property type="entry name" value="BONUS, ISOFORM C-RELATED"/>
    <property type="match status" value="1"/>
</dbReference>
<dbReference type="PROSITE" id="PS00518">
    <property type="entry name" value="ZF_RING_1"/>
    <property type="match status" value="1"/>
</dbReference>
<evidence type="ECO:0000313" key="8">
    <source>
        <dbReference type="Proteomes" id="UP000245119"/>
    </source>
</evidence>
<keyword evidence="8" id="KW-1185">Reference proteome</keyword>
<dbReference type="Proteomes" id="UP000245119">
    <property type="component" value="Linkage Group LG4"/>
</dbReference>
<dbReference type="PANTHER" id="PTHR25462:SF296">
    <property type="entry name" value="MEIOTIC P26, ISOFORM F"/>
    <property type="match status" value="1"/>
</dbReference>
<dbReference type="Pfam" id="PF00643">
    <property type="entry name" value="zf-B_box"/>
    <property type="match status" value="1"/>
</dbReference>
<feature type="domain" description="RING-type" evidence="5">
    <location>
        <begin position="18"/>
        <end position="61"/>
    </location>
</feature>
<evidence type="ECO:0000259" key="6">
    <source>
        <dbReference type="PROSITE" id="PS50119"/>
    </source>
</evidence>
<dbReference type="SMART" id="SM00336">
    <property type="entry name" value="BBOX"/>
    <property type="match status" value="2"/>
</dbReference>
<reference evidence="7 8" key="1">
    <citation type="submission" date="2018-04" db="EMBL/GenBank/DDBJ databases">
        <title>The genome of golden apple snail Pomacea canaliculata provides insight into stress tolerance and invasive adaptation.</title>
        <authorList>
            <person name="Liu C."/>
            <person name="Liu B."/>
            <person name="Ren Y."/>
            <person name="Zhang Y."/>
            <person name="Wang H."/>
            <person name="Li S."/>
            <person name="Jiang F."/>
            <person name="Yin L."/>
            <person name="Zhang G."/>
            <person name="Qian W."/>
            <person name="Fan W."/>
        </authorList>
    </citation>
    <scope>NUCLEOTIDE SEQUENCE [LARGE SCALE GENOMIC DNA]</scope>
    <source>
        <strain evidence="7">SZHN2017</strain>
        <tissue evidence="7">Muscle</tissue>
    </source>
</reference>
<dbReference type="InterPro" id="IPR047153">
    <property type="entry name" value="TRIM45/56/19-like"/>
</dbReference>
<evidence type="ECO:0000256" key="3">
    <source>
        <dbReference type="ARBA" id="ARBA00022833"/>
    </source>
</evidence>
<dbReference type="EMBL" id="PZQS01000004">
    <property type="protein sequence ID" value="PVD32439.1"/>
    <property type="molecule type" value="Genomic_DNA"/>
</dbReference>
<protein>
    <submittedName>
        <fullName evidence="7">Uncharacterized protein</fullName>
    </submittedName>
</protein>
<evidence type="ECO:0000256" key="1">
    <source>
        <dbReference type="ARBA" id="ARBA00022723"/>
    </source>
</evidence>
<name>A0A2T7PG97_POMCA</name>
<dbReference type="PROSITE" id="PS50119">
    <property type="entry name" value="ZF_BBOX"/>
    <property type="match status" value="1"/>
</dbReference>
<organism evidence="7 8">
    <name type="scientific">Pomacea canaliculata</name>
    <name type="common">Golden apple snail</name>
    <dbReference type="NCBI Taxonomy" id="400727"/>
    <lineage>
        <taxon>Eukaryota</taxon>
        <taxon>Metazoa</taxon>
        <taxon>Spiralia</taxon>
        <taxon>Lophotrochozoa</taxon>
        <taxon>Mollusca</taxon>
        <taxon>Gastropoda</taxon>
        <taxon>Caenogastropoda</taxon>
        <taxon>Architaenioglossa</taxon>
        <taxon>Ampullarioidea</taxon>
        <taxon>Ampullariidae</taxon>
        <taxon>Pomacea</taxon>
    </lineage>
</organism>